<protein>
    <submittedName>
        <fullName evidence="1">4065_t:CDS:1</fullName>
    </submittedName>
</protein>
<sequence>VKKDLGNHVSKNNTNQDILIQNQEEKKYAFDLDIDTEEGEYSVISTTSSYRTSNYK</sequence>
<feature type="non-terminal residue" evidence="1">
    <location>
        <position position="1"/>
    </location>
</feature>
<keyword evidence="2" id="KW-1185">Reference proteome</keyword>
<gene>
    <name evidence="1" type="ORF">ACOLOM_LOCUS10048</name>
</gene>
<evidence type="ECO:0000313" key="2">
    <source>
        <dbReference type="Proteomes" id="UP000789525"/>
    </source>
</evidence>
<accession>A0ACA9P8U5</accession>
<evidence type="ECO:0000313" key="1">
    <source>
        <dbReference type="EMBL" id="CAG8696492.1"/>
    </source>
</evidence>
<dbReference type="EMBL" id="CAJVPT010031110">
    <property type="protein sequence ID" value="CAG8696492.1"/>
    <property type="molecule type" value="Genomic_DNA"/>
</dbReference>
<reference evidence="1" key="1">
    <citation type="submission" date="2021-06" db="EMBL/GenBank/DDBJ databases">
        <authorList>
            <person name="Kallberg Y."/>
            <person name="Tangrot J."/>
            <person name="Rosling A."/>
        </authorList>
    </citation>
    <scope>NUCLEOTIDE SEQUENCE</scope>
    <source>
        <strain evidence="1">CL356</strain>
    </source>
</reference>
<feature type="non-terminal residue" evidence="1">
    <location>
        <position position="56"/>
    </location>
</feature>
<name>A0ACA9P8U5_9GLOM</name>
<proteinExistence type="predicted"/>
<comment type="caution">
    <text evidence="1">The sequence shown here is derived from an EMBL/GenBank/DDBJ whole genome shotgun (WGS) entry which is preliminary data.</text>
</comment>
<organism evidence="1 2">
    <name type="scientific">Acaulospora colombiana</name>
    <dbReference type="NCBI Taxonomy" id="27376"/>
    <lineage>
        <taxon>Eukaryota</taxon>
        <taxon>Fungi</taxon>
        <taxon>Fungi incertae sedis</taxon>
        <taxon>Mucoromycota</taxon>
        <taxon>Glomeromycotina</taxon>
        <taxon>Glomeromycetes</taxon>
        <taxon>Diversisporales</taxon>
        <taxon>Acaulosporaceae</taxon>
        <taxon>Acaulospora</taxon>
    </lineage>
</organism>
<dbReference type="Proteomes" id="UP000789525">
    <property type="component" value="Unassembled WGS sequence"/>
</dbReference>